<dbReference type="STRING" id="105231.A0A1Y1HUQ0"/>
<feature type="compositionally biased region" description="Basic and acidic residues" evidence="2">
    <location>
        <begin position="1065"/>
        <end position="1080"/>
    </location>
</feature>
<dbReference type="Gene3D" id="2.130.10.10">
    <property type="entry name" value="YVTN repeat-like/Quinoprotein amine dehydrogenase"/>
    <property type="match status" value="4"/>
</dbReference>
<keyword evidence="5" id="KW-1185">Reference proteome</keyword>
<feature type="compositionally biased region" description="Pro residues" evidence="2">
    <location>
        <begin position="1114"/>
        <end position="1129"/>
    </location>
</feature>
<feature type="domain" description="MABP1/WDR62 second WD40" evidence="3">
    <location>
        <begin position="364"/>
        <end position="691"/>
    </location>
</feature>
<feature type="compositionally biased region" description="Acidic residues" evidence="2">
    <location>
        <begin position="1050"/>
        <end position="1064"/>
    </location>
</feature>
<feature type="compositionally biased region" description="Polar residues" evidence="2">
    <location>
        <begin position="1691"/>
        <end position="1707"/>
    </location>
</feature>
<feature type="compositionally biased region" description="Acidic residues" evidence="2">
    <location>
        <begin position="972"/>
        <end position="986"/>
    </location>
</feature>
<feature type="repeat" description="WD" evidence="1">
    <location>
        <begin position="524"/>
        <end position="552"/>
    </location>
</feature>
<feature type="compositionally biased region" description="Acidic residues" evidence="2">
    <location>
        <begin position="1367"/>
        <end position="1378"/>
    </location>
</feature>
<dbReference type="OrthoDB" id="1936111at2759"/>
<dbReference type="EMBL" id="DF237032">
    <property type="protein sequence ID" value="GAQ81552.1"/>
    <property type="molecule type" value="Genomic_DNA"/>
</dbReference>
<evidence type="ECO:0000256" key="2">
    <source>
        <dbReference type="SAM" id="MobiDB-lite"/>
    </source>
</evidence>
<feature type="compositionally biased region" description="Basic and acidic residues" evidence="2">
    <location>
        <begin position="1609"/>
        <end position="1629"/>
    </location>
</feature>
<feature type="compositionally biased region" description="Basic and acidic residues" evidence="2">
    <location>
        <begin position="961"/>
        <end position="971"/>
    </location>
</feature>
<name>A0A1Y1HUQ0_KLENI</name>
<dbReference type="Pfam" id="PF00400">
    <property type="entry name" value="WD40"/>
    <property type="match status" value="1"/>
</dbReference>
<protein>
    <recommendedName>
        <fullName evidence="3">MABP1/WDR62 second WD40 domain-containing protein</fullName>
    </recommendedName>
</protein>
<dbReference type="InterPro" id="IPR036322">
    <property type="entry name" value="WD40_repeat_dom_sf"/>
</dbReference>
<evidence type="ECO:0000313" key="5">
    <source>
        <dbReference type="Proteomes" id="UP000054558"/>
    </source>
</evidence>
<dbReference type="SMART" id="SM00320">
    <property type="entry name" value="WD40"/>
    <property type="match status" value="11"/>
</dbReference>
<dbReference type="InterPro" id="IPR015943">
    <property type="entry name" value="WD40/YVTN_repeat-like_dom_sf"/>
</dbReference>
<proteinExistence type="predicted"/>
<feature type="region of interest" description="Disordered" evidence="2">
    <location>
        <begin position="1812"/>
        <end position="1837"/>
    </location>
</feature>
<accession>A0A1Y1HUQ0</accession>
<dbReference type="OMA" id="CTESKHE"/>
<feature type="repeat" description="WD" evidence="1">
    <location>
        <begin position="100"/>
        <end position="143"/>
    </location>
</feature>
<dbReference type="Proteomes" id="UP000054558">
    <property type="component" value="Unassembled WGS sequence"/>
</dbReference>
<organism evidence="4 5">
    <name type="scientific">Klebsormidium nitens</name>
    <name type="common">Green alga</name>
    <name type="synonym">Ulothrix nitens</name>
    <dbReference type="NCBI Taxonomy" id="105231"/>
    <lineage>
        <taxon>Eukaryota</taxon>
        <taxon>Viridiplantae</taxon>
        <taxon>Streptophyta</taxon>
        <taxon>Klebsormidiophyceae</taxon>
        <taxon>Klebsormidiales</taxon>
        <taxon>Klebsormidiaceae</taxon>
        <taxon>Klebsormidium</taxon>
    </lineage>
</organism>
<evidence type="ECO:0000259" key="3">
    <source>
        <dbReference type="Pfam" id="PF24782"/>
    </source>
</evidence>
<feature type="compositionally biased region" description="Basic and acidic residues" evidence="2">
    <location>
        <begin position="1521"/>
        <end position="1535"/>
    </location>
</feature>
<dbReference type="InterPro" id="IPR001680">
    <property type="entry name" value="WD40_rpt"/>
</dbReference>
<feature type="region of interest" description="Disordered" evidence="2">
    <location>
        <begin position="1111"/>
        <end position="1162"/>
    </location>
</feature>
<feature type="compositionally biased region" description="Pro residues" evidence="2">
    <location>
        <begin position="1712"/>
        <end position="1724"/>
    </location>
</feature>
<keyword evidence="1" id="KW-0853">WD repeat</keyword>
<feature type="compositionally biased region" description="Basic and acidic residues" evidence="2">
    <location>
        <begin position="987"/>
        <end position="1008"/>
    </location>
</feature>
<feature type="region of interest" description="Disordered" evidence="2">
    <location>
        <begin position="1189"/>
        <end position="1508"/>
    </location>
</feature>
<evidence type="ECO:0000313" key="4">
    <source>
        <dbReference type="EMBL" id="GAQ81552.1"/>
    </source>
</evidence>
<dbReference type="InterPro" id="IPR052779">
    <property type="entry name" value="WDR62"/>
</dbReference>
<dbReference type="SUPFAM" id="SSF50978">
    <property type="entry name" value="WD40 repeat-like"/>
    <property type="match status" value="2"/>
</dbReference>
<dbReference type="PROSITE" id="PS50082">
    <property type="entry name" value="WD_REPEATS_2"/>
    <property type="match status" value="4"/>
</dbReference>
<sequence length="1903" mass="199146">MGSVSGLELRQVIGHTASNGNGLASCPANEDVAYAAGCVVVVYNAANNSQTSFYTSSKANKAIASVAYSQSGRFLAAGEAGHQPGVLVWDTTTKACVAELKGHRYGIACLSFSPPGKHLVSVGAPHDGQICIWDWKNGVLLAKVRAAAAAAPISTLAFSADGAFFATGGVKHVKCWPVGGVACQRLKSAPGGGLESRAVALGAQKEADIVSLAAGPSPNSPGGKVIEENGTMYGVTAPGILCLLRGGKALEKWVDLKVQAAFCVKVSKQYCACACAGGVVRLFAVNTLTYVATLPKPVALKYHLAGGNAQPSAPEAFPDAVGCSYIGENKLAVVYSDHSLYIWDLSTVSHITLVRCFHGHGACIWDVASLPQSAPTQPGERSPGLATCSADGSIRLWNLEERGGQGGALVPGCQELLGAFHLDGPAVLSAGDAVRPSGFRSLAARPDGRHVAAGDRNGNLRVYDLETGKLVSFQEAHDSEILTLNYLESSSGGQNDGSLLASGGRDRLIHLYDVSRNYDVIETLDDHSASITAVRFASDGSRLLSCSADKSIVFRSLSPGASGVKSIRYHQEVASRGSLYDLDVDPGDKLVVTAGQEKRLTLYSLATGKPVRSFRPDSDAGEPIKVKMDPGGVSLLCSHSDKSIRIFDVQSGDLLAKGTGHSEVCTGLVLSPSCAQLISVSGDSCIFVWQLPGDLTRAIRRKAAAFARPSAPPLPPSLMPIPPDTSSVAVGKPSVEKPGAEAPFTFPVPAEVLAEARPAVGEEEADVEDDVSAIDFKMSVSKLPSWARPQGAAGAAAGGRGGQRPVVVPGESRWAQRIGQKGYRLFSEGAEDSNCPGSSTVRTTLFPKAIPIIFLRSQRIGQEGYRLFSEGGEDPNGPGGSTVRASGFGQSRKFTTEKTAGPALMESFSENDAESGLRRHSSDGVSDAAAYPGRGARRASEGDGTSYILEGASRGGVQRTGGEKGGEREEKEEGEYSSDSDFDEEESPKTQEKEDSESEKIKRVDRVTGAEMANGGVNGLEVGVNGTGAGVNVPEGSANGPDNGVNGPEAWDDGDEVELGEEMEDSPRTDLFADHFDSLKRQTPGNQLTLIYPPQVDTNRQSLSARFFARLSLSPPPPSDAPASDPPESPSAGVQIDLSADDDDSLTSQRERLKQRDRASRMAAEVARLRARMSGLGIAVLPRQPADAAVMSPPASLPADVTSSSGGEVQALSGGGGTDSGASQKLEVGAWMVSDRAGKAVTPPGTLDEATRNSSFQGGTASAEDSGIATPPREASSQLEGSSNKGPEAGVLPHASRTRGGETRGGEETAETVPPRRLSPWAARTNPLFDSEHARGESPPGPVPPLNAAARLGTAAGSETPNPEALEGADEDEASPCDEEVRRRSHLSPRDGGHVSPGTPPPERSQSPDLDHERNQRTEPPSEPLILDHTKRNNTTRTALDARFGSPSLAEGIPTLPMAGQKVDREISPALSTELSFPRLLEAGSEPSPRLASPKAEVSDSEDDAEELQTVALSGEALRVASKDFEEPNENKKTIAADGYEGAVAYKTRGSGGEDANDDIQRVPQRKTSGEEAQKVESRAASDAGIAPRFALAEGHSLGDLASVSSEDTAEREAERTAADGPERTDRTAVDASESADACGGQKTVPSEARTERSGDADVWSGAPEAREPVQSLRNNRGPSALGSVDEDLETVQSDGPESLPQLQSQGFAPRAPSPDAPLRPPLPVTESVELPRPTEEYHSALRALVDAADRASLLFEELKAFKAVAVPSSSVTIASPRPPPRGPDVSALTQSYQEFVPSAVRKLQRMMEDTSAPGAADVTGAPLTSEARGSVAENGDGARVKSFAQTRGASEGRGSVNASVDSMLASVDMEAVLERYSERYSERLAQQLLAIMSKSLQSSHQL</sequence>
<feature type="region of interest" description="Disordered" evidence="2">
    <location>
        <begin position="1521"/>
        <end position="1732"/>
    </location>
</feature>
<feature type="compositionally biased region" description="Basic and acidic residues" evidence="2">
    <location>
        <begin position="1568"/>
        <end position="1580"/>
    </location>
</feature>
<dbReference type="CDD" id="cd00200">
    <property type="entry name" value="WD40"/>
    <property type="match status" value="1"/>
</dbReference>
<feature type="repeat" description="WD" evidence="1">
    <location>
        <begin position="658"/>
        <end position="691"/>
    </location>
</feature>
<feature type="repeat" description="WD" evidence="1">
    <location>
        <begin position="385"/>
        <end position="400"/>
    </location>
</feature>
<dbReference type="PANTHER" id="PTHR45589:SF1">
    <property type="entry name" value="WD REPEAT DOMAIN 62, ISOFORM G"/>
    <property type="match status" value="1"/>
</dbReference>
<feature type="compositionally biased region" description="Basic and acidic residues" evidence="2">
    <location>
        <begin position="1149"/>
        <end position="1160"/>
    </location>
</feature>
<feature type="region of interest" description="Disordered" evidence="2">
    <location>
        <begin position="868"/>
        <end position="1096"/>
    </location>
</feature>
<gene>
    <name evidence="4" type="ORF">KFL_000830340</name>
</gene>
<dbReference type="Pfam" id="PF24782">
    <property type="entry name" value="WD40_MABP1-WDR62_2nd"/>
    <property type="match status" value="1"/>
</dbReference>
<reference evidence="4 5" key="1">
    <citation type="journal article" date="2014" name="Nat. Commun.">
        <title>Klebsormidium flaccidum genome reveals primary factors for plant terrestrial adaptation.</title>
        <authorList>
            <person name="Hori K."/>
            <person name="Maruyama F."/>
            <person name="Fujisawa T."/>
            <person name="Togashi T."/>
            <person name="Yamamoto N."/>
            <person name="Seo M."/>
            <person name="Sato S."/>
            <person name="Yamada T."/>
            <person name="Mori H."/>
            <person name="Tajima N."/>
            <person name="Moriyama T."/>
            <person name="Ikeuchi M."/>
            <person name="Watanabe M."/>
            <person name="Wada H."/>
            <person name="Kobayashi K."/>
            <person name="Saito M."/>
            <person name="Masuda T."/>
            <person name="Sasaki-Sekimoto Y."/>
            <person name="Mashiguchi K."/>
            <person name="Awai K."/>
            <person name="Shimojima M."/>
            <person name="Masuda S."/>
            <person name="Iwai M."/>
            <person name="Nobusawa T."/>
            <person name="Narise T."/>
            <person name="Kondo S."/>
            <person name="Saito H."/>
            <person name="Sato R."/>
            <person name="Murakawa M."/>
            <person name="Ihara Y."/>
            <person name="Oshima-Yamada Y."/>
            <person name="Ohtaka K."/>
            <person name="Satoh M."/>
            <person name="Sonobe K."/>
            <person name="Ishii M."/>
            <person name="Ohtani R."/>
            <person name="Kanamori-Sato M."/>
            <person name="Honoki R."/>
            <person name="Miyazaki D."/>
            <person name="Mochizuki H."/>
            <person name="Umetsu J."/>
            <person name="Higashi K."/>
            <person name="Shibata D."/>
            <person name="Kamiya Y."/>
            <person name="Sato N."/>
            <person name="Nakamura Y."/>
            <person name="Tabata S."/>
            <person name="Ida S."/>
            <person name="Kurokawa K."/>
            <person name="Ohta H."/>
        </authorList>
    </citation>
    <scope>NUCLEOTIDE SEQUENCE [LARGE SCALE GENOMIC DNA]</scope>
    <source>
        <strain evidence="4 5">NIES-2285</strain>
    </source>
</reference>
<evidence type="ECO:0000256" key="1">
    <source>
        <dbReference type="PROSITE-ProRule" id="PRU00221"/>
    </source>
</evidence>
<dbReference type="InterPro" id="IPR056162">
    <property type="entry name" value="WD40_MABP1-WDR62_2nd"/>
</dbReference>
<dbReference type="PANTHER" id="PTHR45589">
    <property type="entry name" value="WD REPEAT DOMAIN 62, ISOFORM G"/>
    <property type="match status" value="1"/>
</dbReference>
<feature type="compositionally biased region" description="Polar residues" evidence="2">
    <location>
        <begin position="1275"/>
        <end position="1285"/>
    </location>
</feature>